<sequence length="120" mass="13749">MYIAQVTPVVYLYLPLIWEKLLLTTVCFGTGAMQKWPSCVRPRLTGLLIPSPLLTLQYIVTYYSMSSSNNYGERNGAREQKKKKTCWRMTLNSTAPLGHDPKTYSLSKPRRNSRTTPGFR</sequence>
<proteinExistence type="predicted"/>
<accession>A0A2V1D908</accession>
<evidence type="ECO:0000256" key="2">
    <source>
        <dbReference type="SAM" id="Phobius"/>
    </source>
</evidence>
<name>A0A2V1D908_9PLEO</name>
<keyword evidence="2" id="KW-0812">Transmembrane</keyword>
<protein>
    <submittedName>
        <fullName evidence="3">Uncharacterized protein</fullName>
    </submittedName>
</protein>
<evidence type="ECO:0000256" key="1">
    <source>
        <dbReference type="SAM" id="MobiDB-lite"/>
    </source>
</evidence>
<keyword evidence="2" id="KW-1133">Transmembrane helix</keyword>
<evidence type="ECO:0000313" key="3">
    <source>
        <dbReference type="EMBL" id="PVH94627.1"/>
    </source>
</evidence>
<feature type="region of interest" description="Disordered" evidence="1">
    <location>
        <begin position="90"/>
        <end position="120"/>
    </location>
</feature>
<dbReference type="AlphaFoldDB" id="A0A2V1D908"/>
<dbReference type="Proteomes" id="UP000244855">
    <property type="component" value="Unassembled WGS sequence"/>
</dbReference>
<feature type="transmembrane region" description="Helical" evidence="2">
    <location>
        <begin position="44"/>
        <end position="65"/>
    </location>
</feature>
<dbReference type="EMBL" id="KZ805526">
    <property type="protein sequence ID" value="PVH94627.1"/>
    <property type="molecule type" value="Genomic_DNA"/>
</dbReference>
<keyword evidence="4" id="KW-1185">Reference proteome</keyword>
<organism evidence="3 4">
    <name type="scientific">Periconia macrospinosa</name>
    <dbReference type="NCBI Taxonomy" id="97972"/>
    <lineage>
        <taxon>Eukaryota</taxon>
        <taxon>Fungi</taxon>
        <taxon>Dikarya</taxon>
        <taxon>Ascomycota</taxon>
        <taxon>Pezizomycotina</taxon>
        <taxon>Dothideomycetes</taxon>
        <taxon>Pleosporomycetidae</taxon>
        <taxon>Pleosporales</taxon>
        <taxon>Massarineae</taxon>
        <taxon>Periconiaceae</taxon>
        <taxon>Periconia</taxon>
    </lineage>
</organism>
<gene>
    <name evidence="3" type="ORF">DM02DRAFT_183722</name>
</gene>
<keyword evidence="2" id="KW-0472">Membrane</keyword>
<reference evidence="3 4" key="1">
    <citation type="journal article" date="2018" name="Sci. Rep.">
        <title>Comparative genomics provides insights into the lifestyle and reveals functional heterogeneity of dark septate endophytic fungi.</title>
        <authorList>
            <person name="Knapp D.G."/>
            <person name="Nemeth J.B."/>
            <person name="Barry K."/>
            <person name="Hainaut M."/>
            <person name="Henrissat B."/>
            <person name="Johnson J."/>
            <person name="Kuo A."/>
            <person name="Lim J.H.P."/>
            <person name="Lipzen A."/>
            <person name="Nolan M."/>
            <person name="Ohm R.A."/>
            <person name="Tamas L."/>
            <person name="Grigoriev I.V."/>
            <person name="Spatafora J.W."/>
            <person name="Nagy L.G."/>
            <person name="Kovacs G.M."/>
        </authorList>
    </citation>
    <scope>NUCLEOTIDE SEQUENCE [LARGE SCALE GENOMIC DNA]</scope>
    <source>
        <strain evidence="3 4">DSE2036</strain>
    </source>
</reference>
<feature type="transmembrane region" description="Helical" evidence="2">
    <location>
        <begin position="12"/>
        <end position="32"/>
    </location>
</feature>
<evidence type="ECO:0000313" key="4">
    <source>
        <dbReference type="Proteomes" id="UP000244855"/>
    </source>
</evidence>